<accession>A0A2P2N6D7</accession>
<protein>
    <submittedName>
        <fullName evidence="1">Uncharacterized protein</fullName>
    </submittedName>
</protein>
<dbReference type="EMBL" id="GGEC01057539">
    <property type="protein sequence ID" value="MBX38023.1"/>
    <property type="molecule type" value="Transcribed_RNA"/>
</dbReference>
<evidence type="ECO:0000313" key="1">
    <source>
        <dbReference type="EMBL" id="MBX38023.1"/>
    </source>
</evidence>
<reference evidence="1" key="1">
    <citation type="submission" date="2018-02" db="EMBL/GenBank/DDBJ databases">
        <title>Rhizophora mucronata_Transcriptome.</title>
        <authorList>
            <person name="Meera S.P."/>
            <person name="Sreeshan A."/>
            <person name="Augustine A."/>
        </authorList>
    </citation>
    <scope>NUCLEOTIDE SEQUENCE</scope>
    <source>
        <tissue evidence="1">Leaf</tissue>
    </source>
</reference>
<name>A0A2P2N6D7_RHIMU</name>
<proteinExistence type="predicted"/>
<sequence length="22" mass="2618">MRLLLSEDIMLSCNIFDVNMLF</sequence>
<organism evidence="1">
    <name type="scientific">Rhizophora mucronata</name>
    <name type="common">Asiatic mangrove</name>
    <dbReference type="NCBI Taxonomy" id="61149"/>
    <lineage>
        <taxon>Eukaryota</taxon>
        <taxon>Viridiplantae</taxon>
        <taxon>Streptophyta</taxon>
        <taxon>Embryophyta</taxon>
        <taxon>Tracheophyta</taxon>
        <taxon>Spermatophyta</taxon>
        <taxon>Magnoliopsida</taxon>
        <taxon>eudicotyledons</taxon>
        <taxon>Gunneridae</taxon>
        <taxon>Pentapetalae</taxon>
        <taxon>rosids</taxon>
        <taxon>fabids</taxon>
        <taxon>Malpighiales</taxon>
        <taxon>Rhizophoraceae</taxon>
        <taxon>Rhizophora</taxon>
    </lineage>
</organism>
<dbReference type="AlphaFoldDB" id="A0A2P2N6D7"/>